<keyword evidence="4" id="KW-1185">Reference proteome</keyword>
<comment type="caution">
    <text evidence="3">The sequence shown here is derived from an EMBL/GenBank/DDBJ whole genome shotgun (WGS) entry which is preliminary data.</text>
</comment>
<dbReference type="Gene3D" id="1.10.150.690">
    <property type="entry name" value="DUF2063"/>
    <property type="match status" value="1"/>
</dbReference>
<evidence type="ECO:0000313" key="3">
    <source>
        <dbReference type="EMBL" id="KAF1725402.1"/>
    </source>
</evidence>
<dbReference type="InterPro" id="IPR054098">
    <property type="entry name" value="NGO1945-like_C"/>
</dbReference>
<dbReference type="Gene3D" id="3.90.930.50">
    <property type="match status" value="1"/>
</dbReference>
<name>A0ABQ6ZHU8_9GAMM</name>
<gene>
    <name evidence="3" type="ORF">CSC78_09290</name>
</gene>
<sequence length="256" mass="28551">MADTLHDQQFALSRHLRDPSSQPPPPGIEDRRLAVYRDLFFNNIEGLLAGNFPVIRKTLGDDAWRALVRRFYADHRSQTPLFPEIAREFIRYLESREDDGLPPWLRELAHYEWVELALQIADDAVPAHVPDGDLLAGEPVVSPFAWALAYQWPVHRIGPAFQPDAPPVEPTLLLVRRDAGHQIRFAAISPLVYRLIELLGEGGRSGSDTLRKLAVEAGVDDVPAFVEQGATMLSRMREEGTLLGTVPSRCPPVGAT</sequence>
<protein>
    <submittedName>
        <fullName evidence="3">DUF2063 domain-containing protein</fullName>
    </submittedName>
</protein>
<accession>A0ABQ6ZHU8</accession>
<dbReference type="EMBL" id="PDWW01000010">
    <property type="protein sequence ID" value="KAF1725402.1"/>
    <property type="molecule type" value="Genomic_DNA"/>
</dbReference>
<evidence type="ECO:0000259" key="1">
    <source>
        <dbReference type="Pfam" id="PF09836"/>
    </source>
</evidence>
<organism evidence="3 4">
    <name type="scientific">Pseudoxanthomonas japonensis</name>
    <dbReference type="NCBI Taxonomy" id="69284"/>
    <lineage>
        <taxon>Bacteria</taxon>
        <taxon>Pseudomonadati</taxon>
        <taxon>Pseudomonadota</taxon>
        <taxon>Gammaproteobacteria</taxon>
        <taxon>Lysobacterales</taxon>
        <taxon>Lysobacteraceae</taxon>
        <taxon>Pseudoxanthomonas</taxon>
    </lineage>
</organism>
<evidence type="ECO:0000259" key="2">
    <source>
        <dbReference type="Pfam" id="PF22106"/>
    </source>
</evidence>
<feature type="domain" description="Putative DNA-binding" evidence="1">
    <location>
        <begin position="8"/>
        <end position="93"/>
    </location>
</feature>
<feature type="domain" description="NGO1945-like C-terminal" evidence="2">
    <location>
        <begin position="142"/>
        <end position="237"/>
    </location>
</feature>
<dbReference type="RefSeq" id="WP_162337636.1">
    <property type="nucleotide sequence ID" value="NZ_JBHSRQ010000013.1"/>
</dbReference>
<reference evidence="3 4" key="1">
    <citation type="submission" date="2017-10" db="EMBL/GenBank/DDBJ databases">
        <title>Whole genome sequencing of members of genus Pseudoxanthomonas.</title>
        <authorList>
            <person name="Kumar S."/>
            <person name="Bansal K."/>
            <person name="Kaur A."/>
            <person name="Patil P."/>
            <person name="Sharma S."/>
            <person name="Patil P.B."/>
        </authorList>
    </citation>
    <scope>NUCLEOTIDE SEQUENCE [LARGE SCALE GENOMIC DNA]</scope>
    <source>
        <strain evidence="3 4">DSM 17109</strain>
    </source>
</reference>
<evidence type="ECO:0000313" key="4">
    <source>
        <dbReference type="Proteomes" id="UP000781710"/>
    </source>
</evidence>
<dbReference type="Pfam" id="PF22106">
    <property type="entry name" value="NGO1945_C"/>
    <property type="match status" value="1"/>
</dbReference>
<dbReference type="Pfam" id="PF09836">
    <property type="entry name" value="DUF2063"/>
    <property type="match status" value="1"/>
</dbReference>
<proteinExistence type="predicted"/>
<dbReference type="InterPro" id="IPR044922">
    <property type="entry name" value="DUF2063_N_sf"/>
</dbReference>
<dbReference type="InterPro" id="IPR018640">
    <property type="entry name" value="DUF2063"/>
</dbReference>
<dbReference type="Proteomes" id="UP000781710">
    <property type="component" value="Unassembled WGS sequence"/>
</dbReference>